<dbReference type="PIRSF" id="PIRSF006324">
    <property type="entry name" value="LeuE"/>
    <property type="match status" value="1"/>
</dbReference>
<dbReference type="PANTHER" id="PTHR30086">
    <property type="entry name" value="ARGININE EXPORTER PROTEIN ARGO"/>
    <property type="match status" value="1"/>
</dbReference>
<sequence length="203" mass="20670">MTGIAGYTALAALVVVVPGADTLVVVRNTLSGGARSAVRTTTGVCAGLAAWALLSSAGLAAAVAASPKLFAVLRAAGAAYLVFLGVQALLAASRAATEPSMPVGRDWRQGALTSLGNPKVGVFYTSLLPQFLPAHGSALTPAALLASIHIALSFLSLLAYGVLVARMGDIFRQGRWRKVMERAAGTALCAVGLWLLLSAVTEI</sequence>
<evidence type="ECO:0008006" key="9">
    <source>
        <dbReference type="Google" id="ProtNLM"/>
    </source>
</evidence>
<evidence type="ECO:0000256" key="2">
    <source>
        <dbReference type="ARBA" id="ARBA00022475"/>
    </source>
</evidence>
<protein>
    <recommendedName>
        <fullName evidence="9">Lysine transporter LysE</fullName>
    </recommendedName>
</protein>
<feature type="transmembrane region" description="Helical" evidence="6">
    <location>
        <begin position="46"/>
        <end position="65"/>
    </location>
</feature>
<dbReference type="Pfam" id="PF01810">
    <property type="entry name" value="LysE"/>
    <property type="match status" value="1"/>
</dbReference>
<comment type="caution">
    <text evidence="7">The sequence shown here is derived from an EMBL/GenBank/DDBJ whole genome shotgun (WGS) entry which is preliminary data.</text>
</comment>
<dbReference type="AlphaFoldDB" id="A0A117MJV7"/>
<name>A0A117MJV7_9ACTN</name>
<proteinExistence type="predicted"/>
<gene>
    <name evidence="7" type="ORF">ADL12_45345</name>
</gene>
<dbReference type="RefSeq" id="WP_062714573.1">
    <property type="nucleotide sequence ID" value="NZ_LLZG01000410.1"/>
</dbReference>
<keyword evidence="2" id="KW-1003">Cell membrane</keyword>
<evidence type="ECO:0000313" key="7">
    <source>
        <dbReference type="EMBL" id="KUL21352.1"/>
    </source>
</evidence>
<evidence type="ECO:0000256" key="1">
    <source>
        <dbReference type="ARBA" id="ARBA00004651"/>
    </source>
</evidence>
<organism evidence="7 8">
    <name type="scientific">Streptomyces regalis</name>
    <dbReference type="NCBI Taxonomy" id="68262"/>
    <lineage>
        <taxon>Bacteria</taxon>
        <taxon>Bacillati</taxon>
        <taxon>Actinomycetota</taxon>
        <taxon>Actinomycetes</taxon>
        <taxon>Kitasatosporales</taxon>
        <taxon>Streptomycetaceae</taxon>
        <taxon>Streptomyces</taxon>
    </lineage>
</organism>
<dbReference type="Proteomes" id="UP000053923">
    <property type="component" value="Unassembled WGS sequence"/>
</dbReference>
<evidence type="ECO:0000256" key="5">
    <source>
        <dbReference type="ARBA" id="ARBA00023136"/>
    </source>
</evidence>
<dbReference type="PANTHER" id="PTHR30086:SF20">
    <property type="entry name" value="ARGININE EXPORTER PROTEIN ARGO-RELATED"/>
    <property type="match status" value="1"/>
</dbReference>
<keyword evidence="4 6" id="KW-1133">Transmembrane helix</keyword>
<keyword evidence="5 6" id="KW-0472">Membrane</keyword>
<feature type="transmembrane region" description="Helical" evidence="6">
    <location>
        <begin position="72"/>
        <end position="92"/>
    </location>
</feature>
<accession>A0A117MJV7</accession>
<dbReference type="EMBL" id="LLZG01000410">
    <property type="protein sequence ID" value="KUL21352.1"/>
    <property type="molecule type" value="Genomic_DNA"/>
</dbReference>
<dbReference type="GO" id="GO:0005886">
    <property type="term" value="C:plasma membrane"/>
    <property type="evidence" value="ECO:0007669"/>
    <property type="project" value="UniProtKB-SubCell"/>
</dbReference>
<comment type="subcellular location">
    <subcellularLocation>
        <location evidence="1">Cell membrane</location>
        <topology evidence="1">Multi-pass membrane protein</topology>
    </subcellularLocation>
</comment>
<evidence type="ECO:0000313" key="8">
    <source>
        <dbReference type="Proteomes" id="UP000053923"/>
    </source>
</evidence>
<evidence type="ECO:0000256" key="6">
    <source>
        <dbReference type="SAM" id="Phobius"/>
    </source>
</evidence>
<feature type="transmembrane region" description="Helical" evidence="6">
    <location>
        <begin position="142"/>
        <end position="163"/>
    </location>
</feature>
<keyword evidence="8" id="KW-1185">Reference proteome</keyword>
<dbReference type="OrthoDB" id="5185770at2"/>
<reference evidence="8" key="1">
    <citation type="submission" date="2015-10" db="EMBL/GenBank/DDBJ databases">
        <authorList>
            <person name="Ju K.-S."/>
            <person name="Doroghazi J.R."/>
            <person name="Metcalf W.W."/>
        </authorList>
    </citation>
    <scope>NUCLEOTIDE SEQUENCE [LARGE SCALE GENOMIC DNA]</scope>
    <source>
        <strain evidence="8">NRRL 3151</strain>
    </source>
</reference>
<dbReference type="InterPro" id="IPR001123">
    <property type="entry name" value="LeuE-type"/>
</dbReference>
<dbReference type="GO" id="GO:0015171">
    <property type="term" value="F:amino acid transmembrane transporter activity"/>
    <property type="evidence" value="ECO:0007669"/>
    <property type="project" value="TreeGrafter"/>
</dbReference>
<evidence type="ECO:0000256" key="4">
    <source>
        <dbReference type="ARBA" id="ARBA00022989"/>
    </source>
</evidence>
<keyword evidence="3 6" id="KW-0812">Transmembrane</keyword>
<feature type="transmembrane region" description="Helical" evidence="6">
    <location>
        <begin position="183"/>
        <end position="201"/>
    </location>
</feature>
<evidence type="ECO:0000256" key="3">
    <source>
        <dbReference type="ARBA" id="ARBA00022692"/>
    </source>
</evidence>